<keyword evidence="2" id="KW-1133">Transmembrane helix</keyword>
<keyword evidence="5" id="KW-1185">Reference proteome</keyword>
<dbReference type="PANTHER" id="PTHR30441:SF9">
    <property type="entry name" value="ASMA FAMILY PROTEIN YHJG"/>
    <property type="match status" value="1"/>
</dbReference>
<keyword evidence="2" id="KW-0812">Transmembrane</keyword>
<protein>
    <recommendedName>
        <fullName evidence="3">AsmA domain-containing protein</fullName>
    </recommendedName>
</protein>
<dbReference type="OrthoDB" id="5749006at2"/>
<feature type="region of interest" description="Disordered" evidence="1">
    <location>
        <begin position="344"/>
        <end position="376"/>
    </location>
</feature>
<evidence type="ECO:0000259" key="3">
    <source>
        <dbReference type="Pfam" id="PF05170"/>
    </source>
</evidence>
<sequence length="667" mass="71613">MDRAEPRRSGPSHRGRIVGAVIIVALIALVVLWDWNWFRPLVEKQASSALGRPVTLQHFDIDLAWHPKVIADGIAVANPPEFPEGSQLGSVQRLAVRVNPWVWFSNKLSLTEIDIERPVGDLGPGPSGKPNYIFEALQAKDDEPKSDKEPLLVEIRRLVIRDGDLHVVEPGLKADFRLKIKTEERKDGGEPNLRVDAKGRYAGQPIDGYFVGGSVLALRDPAQPYPVELKLRNGDTSVSLVGTVLDPMAFGGANLKLEFAGNNLADLYPLTGVPLPPSPAYKLTGKFDYADDRFRFRDFKGTYGQSDIAGDAAVLPASKGGRRQVNIDAHSDKVVWSDLAGLIGGTPGEEKAPTDTPENKAERDKKEKSGKLLPDTPISLPRIRAADLDVKYRVKRIESDITPVDTLEGHLVLQDGFIEVKPLKLGVGQGSILANLQLDGRKDVVHTVADIDFRKLDFSRIVEKMSVFKGAGTVGGNARLDARGNSVAAMLGDGDGELRLFMTGGDISALLVNLAGLDFGNVLVSALGLPSRAKLNCMVADLGLEKGQVRTRTLLADTTEANVVGKGDIDLKNEKIDYQIRTEPKRLNVGSLAAPINIKGPLASPSIRPEIGNLAARGGAVALLATVLGPLAALVPTIQLGLGEDNDCVALLGSIDAPAPPAKDKKK</sequence>
<name>I8I305_9GAMM</name>
<evidence type="ECO:0000256" key="1">
    <source>
        <dbReference type="SAM" id="MobiDB-lite"/>
    </source>
</evidence>
<dbReference type="EMBL" id="AKGD01000001">
    <property type="protein sequence ID" value="EIT70356.1"/>
    <property type="molecule type" value="Genomic_DNA"/>
</dbReference>
<dbReference type="GO" id="GO:0005886">
    <property type="term" value="C:plasma membrane"/>
    <property type="evidence" value="ECO:0007669"/>
    <property type="project" value="TreeGrafter"/>
</dbReference>
<gene>
    <name evidence="4" type="ORF">WQQ_04930</name>
</gene>
<reference evidence="4 5" key="1">
    <citation type="journal article" date="2012" name="J. Bacteriol.">
        <title>Genome Sequence of n-Alkane-Degrading Hydrocarboniphaga effusa Strain AP103T (ATCC BAA-332T).</title>
        <authorList>
            <person name="Chang H.K."/>
            <person name="Zylstra G.J."/>
            <person name="Chae J.C."/>
        </authorList>
    </citation>
    <scope>NUCLEOTIDE SEQUENCE [LARGE SCALE GENOMIC DNA]</scope>
    <source>
        <strain evidence="4 5">AP103</strain>
    </source>
</reference>
<organism evidence="4 5">
    <name type="scientific">Hydrocarboniphaga effusa AP103</name>
    <dbReference type="NCBI Taxonomy" id="1172194"/>
    <lineage>
        <taxon>Bacteria</taxon>
        <taxon>Pseudomonadati</taxon>
        <taxon>Pseudomonadota</taxon>
        <taxon>Gammaproteobacteria</taxon>
        <taxon>Nevskiales</taxon>
        <taxon>Nevskiaceae</taxon>
        <taxon>Hydrocarboniphaga</taxon>
    </lineage>
</organism>
<feature type="compositionally biased region" description="Basic and acidic residues" evidence="1">
    <location>
        <begin position="348"/>
        <end position="370"/>
    </location>
</feature>
<dbReference type="GO" id="GO:0090313">
    <property type="term" value="P:regulation of protein targeting to membrane"/>
    <property type="evidence" value="ECO:0007669"/>
    <property type="project" value="TreeGrafter"/>
</dbReference>
<evidence type="ECO:0000256" key="2">
    <source>
        <dbReference type="SAM" id="Phobius"/>
    </source>
</evidence>
<dbReference type="Pfam" id="PF05170">
    <property type="entry name" value="AsmA"/>
    <property type="match status" value="2"/>
</dbReference>
<proteinExistence type="predicted"/>
<dbReference type="RefSeq" id="WP_007183452.1">
    <property type="nucleotide sequence ID" value="NZ_AKGD01000001.1"/>
</dbReference>
<comment type="caution">
    <text evidence="4">The sequence shown here is derived from an EMBL/GenBank/DDBJ whole genome shotgun (WGS) entry which is preliminary data.</text>
</comment>
<dbReference type="AlphaFoldDB" id="I8I305"/>
<feature type="domain" description="AsmA" evidence="3">
    <location>
        <begin position="21"/>
        <end position="145"/>
    </location>
</feature>
<dbReference type="STRING" id="1172194.WQQ_04930"/>
<evidence type="ECO:0000313" key="5">
    <source>
        <dbReference type="Proteomes" id="UP000003704"/>
    </source>
</evidence>
<keyword evidence="2" id="KW-0472">Membrane</keyword>
<feature type="transmembrane region" description="Helical" evidence="2">
    <location>
        <begin position="17"/>
        <end position="38"/>
    </location>
</feature>
<dbReference type="Proteomes" id="UP000003704">
    <property type="component" value="Unassembled WGS sequence"/>
</dbReference>
<dbReference type="PANTHER" id="PTHR30441">
    <property type="entry name" value="DUF748 DOMAIN-CONTAINING PROTEIN"/>
    <property type="match status" value="1"/>
</dbReference>
<feature type="domain" description="AsmA" evidence="3">
    <location>
        <begin position="197"/>
        <end position="553"/>
    </location>
</feature>
<dbReference type="InterPro" id="IPR052894">
    <property type="entry name" value="AsmA-related"/>
</dbReference>
<accession>I8I305</accession>
<evidence type="ECO:0000313" key="4">
    <source>
        <dbReference type="EMBL" id="EIT70356.1"/>
    </source>
</evidence>
<dbReference type="InterPro" id="IPR007844">
    <property type="entry name" value="AsmA"/>
</dbReference>